<dbReference type="AlphaFoldDB" id="U3C931"/>
<evidence type="ECO:0000259" key="2">
    <source>
        <dbReference type="Pfam" id="PF01052"/>
    </source>
</evidence>
<sequence length="321" mass="35528">MTLALPKIDTSTLALSNSLSEKQCYFNSDDGVSLSINLDSKPAFTGYRLTVLLGGQAIDIEFSSAQLQQWLHDILGATAFDSLPEPLQLALLNQQVEAYSNTIKILFGQLPVLSKLIQYNQPAAEENVLALTFNRSTSALCLWVPQGQEYLISALPKATSYLTQSITLPFSLSLGDTCLPLDQFQALEKGDVIFFDQCYLTRSQIILKVSNQNLWLCELDENTIHILQKDSQMNDAHNPEMLTEHQQLPIEMSFDIGSQTITLEQLNSLQPGFTFELNQPVSKPVTVRANGKAIGQGELVNINEHLGVRILNLFGGDQEPV</sequence>
<comment type="similarity">
    <text evidence="1">Belongs to the FliN/MopA/SpaO family.</text>
</comment>
<dbReference type="GO" id="GO:0030254">
    <property type="term" value="P:protein secretion by the type III secretion system"/>
    <property type="evidence" value="ECO:0007669"/>
    <property type="project" value="InterPro"/>
</dbReference>
<dbReference type="EMBL" id="BATL01000096">
    <property type="protein sequence ID" value="GAD77864.1"/>
    <property type="molecule type" value="Genomic_DNA"/>
</dbReference>
<protein>
    <submittedName>
        <fullName evidence="3">Putative type III secretion system protein</fullName>
    </submittedName>
</protein>
<evidence type="ECO:0000313" key="4">
    <source>
        <dbReference type="Proteomes" id="UP000016567"/>
    </source>
</evidence>
<keyword evidence="4" id="KW-1185">Reference proteome</keyword>
<dbReference type="OrthoDB" id="9801534at2"/>
<dbReference type="PRINTS" id="PR00956">
    <property type="entry name" value="FLGMOTORFLIN"/>
</dbReference>
<accession>U3C931</accession>
<dbReference type="InterPro" id="IPR001543">
    <property type="entry name" value="FliN-like_C"/>
</dbReference>
<dbReference type="GO" id="GO:0050918">
    <property type="term" value="P:positive chemotaxis"/>
    <property type="evidence" value="ECO:0007669"/>
    <property type="project" value="TreeGrafter"/>
</dbReference>
<reference evidence="3 4" key="1">
    <citation type="submission" date="2013-09" db="EMBL/GenBank/DDBJ databases">
        <title>Whole genome shotgun sequence of Vibrio azureus NBRC 104587.</title>
        <authorList>
            <person name="Isaki S."/>
            <person name="Hosoyama A."/>
            <person name="Numata M."/>
            <person name="Hashimoto M."/>
            <person name="Hosoyama Y."/>
            <person name="Tsuchikane K."/>
            <person name="Noguchi M."/>
            <person name="Hirakata S."/>
            <person name="Ichikawa N."/>
            <person name="Ohji S."/>
            <person name="Yamazoe A."/>
            <person name="Fujita N."/>
        </authorList>
    </citation>
    <scope>NUCLEOTIDE SEQUENCE [LARGE SCALE GENOMIC DNA]</scope>
    <source>
        <strain evidence="3 4">NBRC 104587</strain>
    </source>
</reference>
<evidence type="ECO:0000313" key="3">
    <source>
        <dbReference type="EMBL" id="GAD77864.1"/>
    </source>
</evidence>
<dbReference type="GO" id="GO:0009425">
    <property type="term" value="C:bacterial-type flagellum basal body"/>
    <property type="evidence" value="ECO:0007669"/>
    <property type="project" value="InterPro"/>
</dbReference>
<dbReference type="PANTHER" id="PTHR30034">
    <property type="entry name" value="FLAGELLAR MOTOR SWITCH PROTEIN FLIM"/>
    <property type="match status" value="1"/>
</dbReference>
<evidence type="ECO:0000256" key="1">
    <source>
        <dbReference type="ARBA" id="ARBA00009226"/>
    </source>
</evidence>
<dbReference type="STRING" id="1219077.VAZ01S_096_00160"/>
<organism evidence="3 4">
    <name type="scientific">Vibrio azureus NBRC 104587</name>
    <dbReference type="NCBI Taxonomy" id="1219077"/>
    <lineage>
        <taxon>Bacteria</taxon>
        <taxon>Pseudomonadati</taxon>
        <taxon>Pseudomonadota</taxon>
        <taxon>Gammaproteobacteria</taxon>
        <taxon>Vibrionales</taxon>
        <taxon>Vibrionaceae</taxon>
        <taxon>Vibrio</taxon>
    </lineage>
</organism>
<dbReference type="RefSeq" id="WP_021711599.1">
    <property type="nucleotide sequence ID" value="NZ_BAOB01000498.1"/>
</dbReference>
<dbReference type="SUPFAM" id="SSF101801">
    <property type="entry name" value="Surface presentation of antigens (SPOA)"/>
    <property type="match status" value="2"/>
</dbReference>
<dbReference type="InterPro" id="IPR036429">
    <property type="entry name" value="SpoA-like_sf"/>
</dbReference>
<dbReference type="GO" id="GO:0003774">
    <property type="term" value="F:cytoskeletal motor activity"/>
    <property type="evidence" value="ECO:0007669"/>
    <property type="project" value="InterPro"/>
</dbReference>
<dbReference type="GO" id="GO:0071978">
    <property type="term" value="P:bacterial-type flagellum-dependent swarming motility"/>
    <property type="evidence" value="ECO:0007669"/>
    <property type="project" value="TreeGrafter"/>
</dbReference>
<dbReference type="Gene3D" id="2.30.330.10">
    <property type="entry name" value="SpoA-like"/>
    <property type="match status" value="1"/>
</dbReference>
<dbReference type="eggNOG" id="COG1886">
    <property type="taxonomic scope" value="Bacteria"/>
</dbReference>
<proteinExistence type="inferred from homology"/>
<dbReference type="Pfam" id="PF01052">
    <property type="entry name" value="FliMN_C"/>
    <property type="match status" value="1"/>
</dbReference>
<dbReference type="InterPro" id="IPR001172">
    <property type="entry name" value="FliN_T3SS_HrcQb"/>
</dbReference>
<dbReference type="Proteomes" id="UP000016567">
    <property type="component" value="Unassembled WGS sequence"/>
</dbReference>
<gene>
    <name evidence="3" type="ORF">VAZ01S_096_00160</name>
</gene>
<comment type="caution">
    <text evidence="3">The sequence shown here is derived from an EMBL/GenBank/DDBJ whole genome shotgun (WGS) entry which is preliminary data.</text>
</comment>
<name>U3C931_9VIBR</name>
<feature type="domain" description="Flagellar motor switch protein FliN-like C-terminal" evidence="2">
    <location>
        <begin position="246"/>
        <end position="312"/>
    </location>
</feature>
<dbReference type="PANTHER" id="PTHR30034:SF6">
    <property type="entry name" value="YOP PROTEINS TRANSLOCATION PROTEIN Q"/>
    <property type="match status" value="1"/>
</dbReference>
<dbReference type="InterPro" id="IPR013385">
    <property type="entry name" value="T3SS_SpaO/YscQ/SpaO"/>
</dbReference>
<dbReference type="NCBIfam" id="TIGR02551">
    <property type="entry name" value="SpaO_YscQ"/>
    <property type="match status" value="1"/>
</dbReference>